<dbReference type="EMBL" id="BLXT01007988">
    <property type="protein sequence ID" value="GFO44940.1"/>
    <property type="molecule type" value="Genomic_DNA"/>
</dbReference>
<accession>A0AAV4DLL4</accession>
<dbReference type="Proteomes" id="UP000735302">
    <property type="component" value="Unassembled WGS sequence"/>
</dbReference>
<comment type="caution">
    <text evidence="2">The sequence shown here is derived from an EMBL/GenBank/DDBJ whole genome shotgun (WGS) entry which is preliminary data.</text>
</comment>
<dbReference type="AlphaFoldDB" id="A0AAV4DLL4"/>
<evidence type="ECO:0000256" key="1">
    <source>
        <dbReference type="SAM" id="MobiDB-lite"/>
    </source>
</evidence>
<name>A0AAV4DLL4_9GAST</name>
<reference evidence="2 3" key="1">
    <citation type="journal article" date="2021" name="Elife">
        <title>Chloroplast acquisition without the gene transfer in kleptoplastic sea slugs, Plakobranchus ocellatus.</title>
        <authorList>
            <person name="Maeda T."/>
            <person name="Takahashi S."/>
            <person name="Yoshida T."/>
            <person name="Shimamura S."/>
            <person name="Takaki Y."/>
            <person name="Nagai Y."/>
            <person name="Toyoda A."/>
            <person name="Suzuki Y."/>
            <person name="Arimoto A."/>
            <person name="Ishii H."/>
            <person name="Satoh N."/>
            <person name="Nishiyama T."/>
            <person name="Hasebe M."/>
            <person name="Maruyama T."/>
            <person name="Minagawa J."/>
            <person name="Obokata J."/>
            <person name="Shigenobu S."/>
        </authorList>
    </citation>
    <scope>NUCLEOTIDE SEQUENCE [LARGE SCALE GENOMIC DNA]</scope>
</reference>
<proteinExistence type="predicted"/>
<feature type="region of interest" description="Disordered" evidence="1">
    <location>
        <begin position="36"/>
        <end position="68"/>
    </location>
</feature>
<keyword evidence="3" id="KW-1185">Reference proteome</keyword>
<organism evidence="2 3">
    <name type="scientific">Plakobranchus ocellatus</name>
    <dbReference type="NCBI Taxonomy" id="259542"/>
    <lineage>
        <taxon>Eukaryota</taxon>
        <taxon>Metazoa</taxon>
        <taxon>Spiralia</taxon>
        <taxon>Lophotrochozoa</taxon>
        <taxon>Mollusca</taxon>
        <taxon>Gastropoda</taxon>
        <taxon>Heterobranchia</taxon>
        <taxon>Euthyneura</taxon>
        <taxon>Panpulmonata</taxon>
        <taxon>Sacoglossa</taxon>
        <taxon>Placobranchoidea</taxon>
        <taxon>Plakobranchidae</taxon>
        <taxon>Plakobranchus</taxon>
    </lineage>
</organism>
<gene>
    <name evidence="2" type="ORF">PoB_007144500</name>
</gene>
<evidence type="ECO:0000313" key="2">
    <source>
        <dbReference type="EMBL" id="GFO44940.1"/>
    </source>
</evidence>
<sequence length="85" mass="9479">MVITDFGANVTSVGSAFRWKLHDSSDGDRYAQRLWSRSGQTAQPPSDLKGHCCPGFESEPTPAPWPDEGLMSEITIREEELDVQR</sequence>
<evidence type="ECO:0000313" key="3">
    <source>
        <dbReference type="Proteomes" id="UP000735302"/>
    </source>
</evidence>
<protein>
    <submittedName>
        <fullName evidence="2">Uncharacterized protein</fullName>
    </submittedName>
</protein>